<reference evidence="3 4" key="1">
    <citation type="journal article" date="2010" name="Cell">
        <title>The genome of Naegleria gruberi illuminates early eukaryotic versatility.</title>
        <authorList>
            <person name="Fritz-Laylin L.K."/>
            <person name="Prochnik S.E."/>
            <person name="Ginger M.L."/>
            <person name="Dacks J.B."/>
            <person name="Carpenter M.L."/>
            <person name="Field M.C."/>
            <person name="Kuo A."/>
            <person name="Paredez A."/>
            <person name="Chapman J."/>
            <person name="Pham J."/>
            <person name="Shu S."/>
            <person name="Neupane R."/>
            <person name="Cipriano M."/>
            <person name="Mancuso J."/>
            <person name="Tu H."/>
            <person name="Salamov A."/>
            <person name="Lindquist E."/>
            <person name="Shapiro H."/>
            <person name="Lucas S."/>
            <person name="Grigoriev I.V."/>
            <person name="Cande W.Z."/>
            <person name="Fulton C."/>
            <person name="Rokhsar D.S."/>
            <person name="Dawson S.C."/>
        </authorList>
    </citation>
    <scope>NUCLEOTIDE SEQUENCE [LARGE SCALE GENOMIC DNA]</scope>
    <source>
        <strain evidence="3 4">NEG-M</strain>
    </source>
</reference>
<dbReference type="PANTHER" id="PTHR23086:SF8">
    <property type="entry name" value="PHOSPHATIDYLINOSITOL 5-PHOSPHATE 4-KINASE, ISOFORM A"/>
    <property type="match status" value="1"/>
</dbReference>
<evidence type="ECO:0000313" key="4">
    <source>
        <dbReference type="Proteomes" id="UP000006671"/>
    </source>
</evidence>
<dbReference type="CDD" id="cd00139">
    <property type="entry name" value="PIPKc"/>
    <property type="match status" value="1"/>
</dbReference>
<dbReference type="OMA" id="EANTMDY"/>
<dbReference type="PROSITE" id="PS51455">
    <property type="entry name" value="PIPK"/>
    <property type="match status" value="1"/>
</dbReference>
<keyword evidence="1" id="KW-0067">ATP-binding</keyword>
<dbReference type="RefSeq" id="XP_002680697.1">
    <property type="nucleotide sequence ID" value="XM_002680651.1"/>
</dbReference>
<dbReference type="InterPro" id="IPR027484">
    <property type="entry name" value="PInositol-4-P-5-kinase_N"/>
</dbReference>
<feature type="non-terminal residue" evidence="3">
    <location>
        <position position="1"/>
    </location>
</feature>
<dbReference type="AlphaFoldDB" id="D2V4K8"/>
<feature type="domain" description="PIPK" evidence="2">
    <location>
        <begin position="1"/>
        <end position="261"/>
    </location>
</feature>
<dbReference type="eggNOG" id="KOG0229">
    <property type="taxonomic scope" value="Eukaryota"/>
</dbReference>
<dbReference type="Gene3D" id="3.30.800.10">
    <property type="entry name" value="Phosphatidylinositol Phosphate Kinase II Beta"/>
    <property type="match status" value="1"/>
</dbReference>
<dbReference type="Pfam" id="PF01504">
    <property type="entry name" value="PIP5K"/>
    <property type="match status" value="1"/>
</dbReference>
<keyword evidence="1" id="KW-0547">Nucleotide-binding</keyword>
<dbReference type="GO" id="GO:0016308">
    <property type="term" value="F:1-phosphatidylinositol-4-phosphate 5-kinase activity"/>
    <property type="evidence" value="ECO:0007669"/>
    <property type="project" value="TreeGrafter"/>
</dbReference>
<dbReference type="InterPro" id="IPR002498">
    <property type="entry name" value="PInositol-4-P-4/5-kinase_core"/>
</dbReference>
<feature type="non-terminal residue" evidence="3">
    <location>
        <position position="261"/>
    </location>
</feature>
<dbReference type="VEuPathDB" id="AmoebaDB:NAEGRDRAFT_3035"/>
<dbReference type="OrthoDB" id="20783at2759"/>
<dbReference type="GO" id="GO:0005886">
    <property type="term" value="C:plasma membrane"/>
    <property type="evidence" value="ECO:0007669"/>
    <property type="project" value="TreeGrafter"/>
</dbReference>
<dbReference type="SUPFAM" id="SSF56104">
    <property type="entry name" value="SAICAR synthase-like"/>
    <property type="match status" value="1"/>
</dbReference>
<dbReference type="InterPro" id="IPR027483">
    <property type="entry name" value="PInositol-4-P-4/5-kinase_C_sf"/>
</dbReference>
<evidence type="ECO:0000313" key="3">
    <source>
        <dbReference type="EMBL" id="EFC47953.1"/>
    </source>
</evidence>
<dbReference type="GO" id="GO:0046854">
    <property type="term" value="P:phosphatidylinositol phosphate biosynthetic process"/>
    <property type="evidence" value="ECO:0007669"/>
    <property type="project" value="TreeGrafter"/>
</dbReference>
<keyword evidence="1" id="KW-0418">Kinase</keyword>
<evidence type="ECO:0000259" key="2">
    <source>
        <dbReference type="PROSITE" id="PS51455"/>
    </source>
</evidence>
<dbReference type="Gene3D" id="3.30.810.10">
    <property type="entry name" value="2-Layer Sandwich"/>
    <property type="match status" value="1"/>
</dbReference>
<gene>
    <name evidence="3" type="ORF">NAEGRDRAFT_3035</name>
</gene>
<keyword evidence="4" id="KW-1185">Reference proteome</keyword>
<sequence length="261" mass="29951">SDGKSGSFFFYSSDRKFMVKTISKSEVACLKRILPFYYNHMISNPDSLIVRILGFHEMVIDNEKFNFIVMGSIFPQSRSIDELYDLKGSTHGRKNPNGFCKKDLDLIEKERKFKIGNENKLLYMKIIEKDVEFLSKCNLLDYSLLVGVCNASRNIKQDQEVGINVNLVESSPRKNSGSLAGSRFSRRNKCVCGIPSIDIARELQDDGEVYYIGIIDILTEYNRKKEAEHTLKSITNKSDTISAIPAKPYSERFFKFMHQCF</sequence>
<accession>D2V4K8</accession>
<protein>
    <submittedName>
        <fullName evidence="3">Predicted protein</fullName>
    </submittedName>
</protein>
<name>D2V4K8_NAEGR</name>
<proteinExistence type="predicted"/>
<dbReference type="GeneID" id="8849580"/>
<dbReference type="InterPro" id="IPR023610">
    <property type="entry name" value="PInositol-4/5-P-5/4-kinase"/>
</dbReference>
<dbReference type="PANTHER" id="PTHR23086">
    <property type="entry name" value="PHOSPHATIDYLINOSITOL-4-PHOSPHATE 5-KINASE"/>
    <property type="match status" value="1"/>
</dbReference>
<dbReference type="GO" id="GO:0005524">
    <property type="term" value="F:ATP binding"/>
    <property type="evidence" value="ECO:0007669"/>
    <property type="project" value="UniProtKB-UniRule"/>
</dbReference>
<dbReference type="EMBL" id="GG738852">
    <property type="protein sequence ID" value="EFC47953.1"/>
    <property type="molecule type" value="Genomic_DNA"/>
</dbReference>
<organism evidence="4">
    <name type="scientific">Naegleria gruberi</name>
    <name type="common">Amoeba</name>
    <dbReference type="NCBI Taxonomy" id="5762"/>
    <lineage>
        <taxon>Eukaryota</taxon>
        <taxon>Discoba</taxon>
        <taxon>Heterolobosea</taxon>
        <taxon>Tetramitia</taxon>
        <taxon>Eutetramitia</taxon>
        <taxon>Vahlkampfiidae</taxon>
        <taxon>Naegleria</taxon>
    </lineage>
</organism>
<dbReference type="Proteomes" id="UP000006671">
    <property type="component" value="Unassembled WGS sequence"/>
</dbReference>
<dbReference type="STRING" id="5762.D2V4K8"/>
<dbReference type="SMART" id="SM00330">
    <property type="entry name" value="PIPKc"/>
    <property type="match status" value="1"/>
</dbReference>
<dbReference type="KEGG" id="ngr:NAEGRDRAFT_3035"/>
<evidence type="ECO:0000256" key="1">
    <source>
        <dbReference type="PROSITE-ProRule" id="PRU00781"/>
    </source>
</evidence>
<dbReference type="InParanoid" id="D2V4K8"/>
<keyword evidence="1" id="KW-0808">Transferase</keyword>